<dbReference type="WBParaSite" id="Pan_g23394.t1">
    <property type="protein sequence ID" value="Pan_g23394.t1"/>
    <property type="gene ID" value="Pan_g23394"/>
</dbReference>
<sequence>MSSPNGLPQPPLSNDIAAVTNNDVMSENNQETGVERPINVEILGRPPVQSRSAAAERWARLYRGRRRWLARTGGVRLTRNFNNITSEVEREDKKQDGKATSATREQIEITDIQVIQGSFFLDNSENGRDGVNYQAIPLINMGQAGNQPLHYRLPKPTVQSGTMSFRIKGFVPCEAVMNVPLTDEFGRQIQSQILQQSQQVAHQARRQEAVPPVLEPVTPTLPQNDNAFDLFRENNPSDIISAFIQQQFIYDRMMEIVNGSSDPEPPLLEPEVPQPNSVNHQNNGAATSADKLPLASSTVPAMPDVSAPIPQPPLPSSAEIFRILDDLERRRQLEEQQLALQAMHARHASWNPYPPPQYYSLQRQHPAQHQQPHELPVQNSAAAQDFANMINILGLARNTH</sequence>
<name>A0A7E4ZXL0_PANRE</name>
<dbReference type="AlphaFoldDB" id="A0A7E4ZXL0"/>
<feature type="region of interest" description="Disordered" evidence="1">
    <location>
        <begin position="260"/>
        <end position="288"/>
    </location>
</feature>
<reference evidence="3" key="2">
    <citation type="submission" date="2020-10" db="UniProtKB">
        <authorList>
            <consortium name="WormBaseParasite"/>
        </authorList>
    </citation>
    <scope>IDENTIFICATION</scope>
</reference>
<keyword evidence="2" id="KW-1185">Reference proteome</keyword>
<protein>
    <submittedName>
        <fullName evidence="3">Uncharacterized protein</fullName>
    </submittedName>
</protein>
<evidence type="ECO:0000313" key="3">
    <source>
        <dbReference type="WBParaSite" id="Pan_g23394.t1"/>
    </source>
</evidence>
<organism evidence="2 3">
    <name type="scientific">Panagrellus redivivus</name>
    <name type="common">Microworm</name>
    <dbReference type="NCBI Taxonomy" id="6233"/>
    <lineage>
        <taxon>Eukaryota</taxon>
        <taxon>Metazoa</taxon>
        <taxon>Ecdysozoa</taxon>
        <taxon>Nematoda</taxon>
        <taxon>Chromadorea</taxon>
        <taxon>Rhabditida</taxon>
        <taxon>Tylenchina</taxon>
        <taxon>Panagrolaimomorpha</taxon>
        <taxon>Panagrolaimoidea</taxon>
        <taxon>Panagrolaimidae</taxon>
        <taxon>Panagrellus</taxon>
    </lineage>
</organism>
<reference evidence="2" key="1">
    <citation type="journal article" date="2013" name="Genetics">
        <title>The draft genome and transcriptome of Panagrellus redivivus are shaped by the harsh demands of a free-living lifestyle.</title>
        <authorList>
            <person name="Srinivasan J."/>
            <person name="Dillman A.R."/>
            <person name="Macchietto M.G."/>
            <person name="Heikkinen L."/>
            <person name="Lakso M."/>
            <person name="Fracchia K.M."/>
            <person name="Antoshechkin I."/>
            <person name="Mortazavi A."/>
            <person name="Wong G."/>
            <person name="Sternberg P.W."/>
        </authorList>
    </citation>
    <scope>NUCLEOTIDE SEQUENCE [LARGE SCALE GENOMIC DNA]</scope>
    <source>
        <strain evidence="2">MT8872</strain>
    </source>
</reference>
<feature type="compositionally biased region" description="Low complexity" evidence="1">
    <location>
        <begin position="362"/>
        <end position="375"/>
    </location>
</feature>
<accession>A0A7E4ZXL0</accession>
<proteinExistence type="predicted"/>
<feature type="region of interest" description="Disordered" evidence="1">
    <location>
        <begin position="354"/>
        <end position="375"/>
    </location>
</feature>
<evidence type="ECO:0000256" key="1">
    <source>
        <dbReference type="SAM" id="MobiDB-lite"/>
    </source>
</evidence>
<feature type="compositionally biased region" description="Polar residues" evidence="1">
    <location>
        <begin position="276"/>
        <end position="286"/>
    </location>
</feature>
<dbReference type="Proteomes" id="UP000492821">
    <property type="component" value="Unassembled WGS sequence"/>
</dbReference>
<evidence type="ECO:0000313" key="2">
    <source>
        <dbReference type="Proteomes" id="UP000492821"/>
    </source>
</evidence>